<dbReference type="Gene3D" id="2.60.40.3780">
    <property type="match status" value="1"/>
</dbReference>
<comment type="caution">
    <text evidence="2">The sequence shown here is derived from an EMBL/GenBank/DDBJ whole genome shotgun (WGS) entry which is preliminary data.</text>
</comment>
<gene>
    <name evidence="2" type="ORF">ACFQGD_31050</name>
</gene>
<dbReference type="Pfam" id="PF17964">
    <property type="entry name" value="Big_10"/>
    <property type="match status" value="1"/>
</dbReference>
<accession>A0ABW2CA21</accession>
<evidence type="ECO:0000313" key="3">
    <source>
        <dbReference type="Proteomes" id="UP001596337"/>
    </source>
</evidence>
<name>A0ABW2CA21_9PSEU</name>
<sequence>MRRPNRTTPLRAVSSLNSLVIALFVPAALLASGCASEIVPAGSNTTPTPTEGFRIVPEPEFNASGVSPVQPIRITVTDGTLLSVSLTNDEGIKVKGELSDDQRRWTATEPLGFDKRYKWSGTAFDAEGERFPIEGSFRTLAPDTVVAIQPNVVDGGVYPRTAPIMLRFSTPIEDKAAVERALTIDANPRTKGGWSWNEDATMITWRPKQRWKAGTEVRLLANLYAVRMSEGHYGATDVDVRFRITPD</sequence>
<dbReference type="InterPro" id="IPR041280">
    <property type="entry name" value="Big_10"/>
</dbReference>
<dbReference type="PROSITE" id="PS51257">
    <property type="entry name" value="PROKAR_LIPOPROTEIN"/>
    <property type="match status" value="1"/>
</dbReference>
<dbReference type="Proteomes" id="UP001596337">
    <property type="component" value="Unassembled WGS sequence"/>
</dbReference>
<dbReference type="Gene3D" id="2.60.40.3710">
    <property type="match status" value="1"/>
</dbReference>
<organism evidence="2 3">
    <name type="scientific">Haloechinothrix salitolerans</name>
    <dbReference type="NCBI Taxonomy" id="926830"/>
    <lineage>
        <taxon>Bacteria</taxon>
        <taxon>Bacillati</taxon>
        <taxon>Actinomycetota</taxon>
        <taxon>Actinomycetes</taxon>
        <taxon>Pseudonocardiales</taxon>
        <taxon>Pseudonocardiaceae</taxon>
        <taxon>Haloechinothrix</taxon>
    </lineage>
</organism>
<feature type="domain" description="Bacterial Ig" evidence="1">
    <location>
        <begin position="64"/>
        <end position="226"/>
    </location>
</feature>
<evidence type="ECO:0000313" key="2">
    <source>
        <dbReference type="EMBL" id="MFC6871567.1"/>
    </source>
</evidence>
<dbReference type="EMBL" id="JBHSXX010000001">
    <property type="protein sequence ID" value="MFC6871567.1"/>
    <property type="molecule type" value="Genomic_DNA"/>
</dbReference>
<proteinExistence type="predicted"/>
<reference evidence="3" key="1">
    <citation type="journal article" date="2019" name="Int. J. Syst. Evol. Microbiol.">
        <title>The Global Catalogue of Microorganisms (GCM) 10K type strain sequencing project: providing services to taxonomists for standard genome sequencing and annotation.</title>
        <authorList>
            <consortium name="The Broad Institute Genomics Platform"/>
            <consortium name="The Broad Institute Genome Sequencing Center for Infectious Disease"/>
            <person name="Wu L."/>
            <person name="Ma J."/>
        </authorList>
    </citation>
    <scope>NUCLEOTIDE SEQUENCE [LARGE SCALE GENOMIC DNA]</scope>
    <source>
        <strain evidence="3">KCTC 32255</strain>
    </source>
</reference>
<dbReference type="RefSeq" id="WP_345391370.1">
    <property type="nucleotide sequence ID" value="NZ_BAABLA010000007.1"/>
</dbReference>
<evidence type="ECO:0000259" key="1">
    <source>
        <dbReference type="Pfam" id="PF17964"/>
    </source>
</evidence>
<keyword evidence="3" id="KW-1185">Reference proteome</keyword>
<protein>
    <submittedName>
        <fullName evidence="2">Ig-like domain-containing protein</fullName>
    </submittedName>
</protein>